<dbReference type="RefSeq" id="WP_042733695.1">
    <property type="nucleotide sequence ID" value="NZ_CP010848.1"/>
</dbReference>
<dbReference type="Pfam" id="PF09481">
    <property type="entry name" value="CRISPR_Cse1"/>
    <property type="match status" value="1"/>
</dbReference>
<keyword evidence="3" id="KW-1185">Reference proteome</keyword>
<evidence type="ECO:0000313" key="2">
    <source>
        <dbReference type="EMBL" id="PPI17082.1"/>
    </source>
</evidence>
<dbReference type="KEGG" id="rtx:TI83_00355"/>
<protein>
    <submittedName>
        <fullName evidence="2">Type I-E CRISPR-associated protein Cse1/CasA</fullName>
    </submittedName>
</protein>
<dbReference type="Gene3D" id="1.10.132.100">
    <property type="match status" value="1"/>
</dbReference>
<gene>
    <name evidence="2" type="primary">casA</name>
    <name evidence="2" type="ORF">C5C51_00160</name>
    <name evidence="1" type="ORF">VT73_05580</name>
</gene>
<organism evidence="1 3">
    <name type="scientific">Rathayibacter toxicus</name>
    <dbReference type="NCBI Taxonomy" id="145458"/>
    <lineage>
        <taxon>Bacteria</taxon>
        <taxon>Bacillati</taxon>
        <taxon>Actinomycetota</taxon>
        <taxon>Actinomycetes</taxon>
        <taxon>Micrococcales</taxon>
        <taxon>Microbacteriaceae</taxon>
        <taxon>Rathayibacter</taxon>
    </lineage>
</organism>
<dbReference type="PATRIC" id="fig|145458.7.peg.77"/>
<dbReference type="AlphaFoldDB" id="A0A0C5BCD2"/>
<dbReference type="Proteomes" id="UP000052979">
    <property type="component" value="Unassembled WGS sequence"/>
</dbReference>
<name>A0A0C5BCD2_9MICO</name>
<dbReference type="STRING" id="145458.APU90_06125"/>
<dbReference type="OrthoDB" id="3187690at2"/>
<evidence type="ECO:0000313" key="4">
    <source>
        <dbReference type="Proteomes" id="UP000237966"/>
    </source>
</evidence>
<dbReference type="eggNOG" id="COG1203">
    <property type="taxonomic scope" value="Bacteria"/>
</dbReference>
<evidence type="ECO:0000313" key="1">
    <source>
        <dbReference type="EMBL" id="KKM45640.1"/>
    </source>
</evidence>
<dbReference type="Proteomes" id="UP000237966">
    <property type="component" value="Unassembled WGS sequence"/>
</dbReference>
<dbReference type="NCBIfam" id="TIGR02547">
    <property type="entry name" value="casA_cse1"/>
    <property type="match status" value="1"/>
</dbReference>
<proteinExistence type="predicted"/>
<evidence type="ECO:0000313" key="3">
    <source>
        <dbReference type="Proteomes" id="UP000052979"/>
    </source>
</evidence>
<accession>A0A0C5BCD2</accession>
<dbReference type="GeneID" id="93666160"/>
<dbReference type="EMBL" id="LBFI01000032">
    <property type="protein sequence ID" value="KKM45640.1"/>
    <property type="molecule type" value="Genomic_DNA"/>
</dbReference>
<comment type="caution">
    <text evidence="1">The sequence shown here is derived from an EMBL/GenBank/DDBJ whole genome shotgun (WGS) entry which is preliminary data.</text>
</comment>
<reference evidence="2 4" key="2">
    <citation type="submission" date="2018-02" db="EMBL/GenBank/DDBJ databases">
        <title>Bacteriophage NCPPB3778 and a type I-E CRISPR drive the evolution of the US Biological Select Agent, Rathayibacter toxicus.</title>
        <authorList>
            <person name="Davis E.W.II."/>
            <person name="Tabima J.F."/>
            <person name="Weisberg A.J."/>
            <person name="Lopes L.D."/>
            <person name="Wiseman M.S."/>
            <person name="Wiseman M.S."/>
            <person name="Pupko T."/>
            <person name="Belcher M.S."/>
            <person name="Sechler A.J."/>
            <person name="Tancos M.A."/>
            <person name="Schroeder B.K."/>
            <person name="Murray T.D."/>
            <person name="Luster D.G."/>
            <person name="Schneider W.L."/>
            <person name="Rogers E."/>
            <person name="Andreote F.D."/>
            <person name="Grunwald N.J."/>
            <person name="Putnam M.L."/>
            <person name="Chang J.H."/>
        </authorList>
    </citation>
    <scope>NUCLEOTIDE SEQUENCE [LARGE SCALE GENOMIC DNA]</scope>
    <source>
        <strain evidence="2 4">FH99</strain>
    </source>
</reference>
<dbReference type="CDD" id="cd09729">
    <property type="entry name" value="Cse1_I-E"/>
    <property type="match status" value="1"/>
</dbReference>
<dbReference type="KEGG" id="rtc:APU90_06125"/>
<dbReference type="EMBL" id="PSWU01000001">
    <property type="protein sequence ID" value="PPI17082.1"/>
    <property type="molecule type" value="Genomic_DNA"/>
</dbReference>
<sequence length="555" mass="60545">MSTFDLRTQPWILARSLTGDTREYSLLELFSKAHHLDSLVGDLPTQVFALHRMLLAILHAALAPSVPSANSALTLWNELWQQEALPLDKIEAYLHDPVRDSRFDLFDAHAPFMQVAGLHTAQDEVSGLKRLIADVPNGSPYFTMRHGSGVARISSAEAARWLVHAHAFDTSGIKSGAVDDIRVKGGKGYPLGTGWAGEIGGLLAVGKTLRESLLLNFILVHNDAPVRVGVPVWDRRPLGPGIERLSNDEHNGDNGRERPDGVADLYTWPGRRIRLIEHEGAVTGVILAYGDPLLPQNAHVFEPLTTWRHSEPQSKKMGRQVFMPATHQPDRRLWRGLASLLPNARHSAPSAWLVEWIGLLADENALPLTASFNLRAIGASYGTQSAVIDEIIDDSITIRALLLSARDGSMADLALDALTTTEEAVTALARLAGDLEIARGGEPDGARSRARENAYFALDPLFRTWISALGTGPTEGTLSSWQSTARRALEEVARDLLAAAGPSAWVGRHRRTGGHASSSQAREWFRRSLRSALPGAYRVNKTVSPAVRTEGVPHD</sequence>
<dbReference type="InterPro" id="IPR013381">
    <property type="entry name" value="CRISPR-assoc_prot_Cse1"/>
</dbReference>
<reference evidence="1 3" key="1">
    <citation type="submission" date="2015-04" db="EMBL/GenBank/DDBJ databases">
        <title>Draft genome sequence of Rathayibacter toxicus strain FH-142 (AKA 70134 or CS 32), a Western Australian isolate.</title>
        <authorList>
            <consortium name="Consortium for Microbial Forensics and Genomics (microFORGE)"/>
            <person name="Knight B.M."/>
            <person name="Roberts D.P."/>
            <person name="Lin D."/>
            <person name="Hari K."/>
            <person name="Fletcher J."/>
            <person name="Melcher U."/>
            <person name="Blagden T."/>
            <person name="Luster D.G."/>
            <person name="Sechler A.J."/>
            <person name="Schneider W.L."/>
            <person name="Winegar R.A."/>
        </authorList>
    </citation>
    <scope>NUCLEOTIDE SEQUENCE [LARGE SCALE GENOMIC DNA]</scope>
    <source>
        <strain evidence="1 3">FH142</strain>
    </source>
</reference>